<evidence type="ECO:0000256" key="7">
    <source>
        <dbReference type="ARBA" id="ARBA00023015"/>
    </source>
</evidence>
<evidence type="ECO:0000256" key="4">
    <source>
        <dbReference type="ARBA" id="ARBA00022771"/>
    </source>
</evidence>
<evidence type="ECO:0000256" key="2">
    <source>
        <dbReference type="ARBA" id="ARBA00022491"/>
    </source>
</evidence>
<dbReference type="InterPro" id="IPR003954">
    <property type="entry name" value="RRM_euk-type"/>
</dbReference>
<comment type="subcellular location">
    <subcellularLocation>
        <location evidence="1">Nucleus</location>
    </subcellularLocation>
</comment>
<evidence type="ECO:0000313" key="16">
    <source>
        <dbReference type="Proteomes" id="UP000319663"/>
    </source>
</evidence>
<dbReference type="SMART" id="SM00361">
    <property type="entry name" value="RRM_1"/>
    <property type="match status" value="1"/>
</dbReference>
<dbReference type="PANTHER" id="PTHR12603">
    <property type="entry name" value="CCR4-NOT TRANSCRIPTION COMPLEX RELATED"/>
    <property type="match status" value="1"/>
</dbReference>
<keyword evidence="8" id="KW-0175">Coiled coil</keyword>
<feature type="compositionally biased region" description="Polar residues" evidence="12">
    <location>
        <begin position="986"/>
        <end position="1007"/>
    </location>
</feature>
<evidence type="ECO:0000256" key="3">
    <source>
        <dbReference type="ARBA" id="ARBA00022723"/>
    </source>
</evidence>
<dbReference type="GO" id="GO:0010557">
    <property type="term" value="P:positive regulation of macromolecule biosynthetic process"/>
    <property type="evidence" value="ECO:0007669"/>
    <property type="project" value="UniProtKB-ARBA"/>
</dbReference>
<protein>
    <submittedName>
        <fullName evidence="15">Transcriptional repressor proteinral negative regulator of transcription subunit 4</fullName>
    </submittedName>
</protein>
<feature type="region of interest" description="Disordered" evidence="12">
    <location>
        <begin position="325"/>
        <end position="388"/>
    </location>
</feature>
<dbReference type="InterPro" id="IPR001841">
    <property type="entry name" value="Znf_RING"/>
</dbReference>
<evidence type="ECO:0000256" key="6">
    <source>
        <dbReference type="ARBA" id="ARBA00022884"/>
    </source>
</evidence>
<dbReference type="InterPro" id="IPR039780">
    <property type="entry name" value="Mot2"/>
</dbReference>
<evidence type="ECO:0000256" key="11">
    <source>
        <dbReference type="PROSITE-ProRule" id="PRU00723"/>
    </source>
</evidence>
<proteinExistence type="predicted"/>
<feature type="compositionally biased region" description="Pro residues" evidence="12">
    <location>
        <begin position="847"/>
        <end position="858"/>
    </location>
</feature>
<dbReference type="Gene3D" id="3.30.70.330">
    <property type="match status" value="1"/>
</dbReference>
<dbReference type="PROSITE" id="PS50089">
    <property type="entry name" value="ZF_RING_2"/>
    <property type="match status" value="1"/>
</dbReference>
<feature type="compositionally biased region" description="Polar residues" evidence="12">
    <location>
        <begin position="1090"/>
        <end position="1100"/>
    </location>
</feature>
<evidence type="ECO:0000256" key="1">
    <source>
        <dbReference type="ARBA" id="ARBA00004123"/>
    </source>
</evidence>
<dbReference type="EMBL" id="VIFY01000001">
    <property type="protein sequence ID" value="TQB77604.1"/>
    <property type="molecule type" value="Genomic_DNA"/>
</dbReference>
<keyword evidence="4 11" id="KW-0863">Zinc-finger</keyword>
<dbReference type="FunFam" id="3.30.70.330:FF:000257">
    <property type="entry name" value="CCR4-NOT core complex subunit Not4"/>
    <property type="match status" value="1"/>
</dbReference>
<dbReference type="GO" id="GO:0005634">
    <property type="term" value="C:nucleus"/>
    <property type="evidence" value="ECO:0007669"/>
    <property type="project" value="UniProtKB-SubCell"/>
</dbReference>
<dbReference type="InterPro" id="IPR035979">
    <property type="entry name" value="RBD_domain_sf"/>
</dbReference>
<feature type="region of interest" description="Disordered" evidence="12">
    <location>
        <begin position="801"/>
        <end position="1237"/>
    </location>
</feature>
<evidence type="ECO:0000259" key="13">
    <source>
        <dbReference type="PROSITE" id="PS50089"/>
    </source>
</evidence>
<evidence type="ECO:0000256" key="12">
    <source>
        <dbReference type="SAM" id="MobiDB-lite"/>
    </source>
</evidence>
<feature type="region of interest" description="Disordered" evidence="12">
    <location>
        <begin position="229"/>
        <end position="312"/>
    </location>
</feature>
<feature type="compositionally biased region" description="Basic and acidic residues" evidence="12">
    <location>
        <begin position="348"/>
        <end position="359"/>
    </location>
</feature>
<feature type="domain" description="RING-type" evidence="13">
    <location>
        <begin position="18"/>
        <end position="62"/>
    </location>
</feature>
<dbReference type="SUPFAM" id="SSF54928">
    <property type="entry name" value="RNA-binding domain, RBD"/>
    <property type="match status" value="1"/>
</dbReference>
<dbReference type="GO" id="GO:0030015">
    <property type="term" value="C:CCR4-NOT core complex"/>
    <property type="evidence" value="ECO:0007669"/>
    <property type="project" value="UniProtKB-ARBA"/>
</dbReference>
<dbReference type="Gene3D" id="3.30.40.10">
    <property type="entry name" value="Zinc/RING finger domain, C3HC4 (zinc finger)"/>
    <property type="match status" value="1"/>
</dbReference>
<feature type="region of interest" description="Disordered" evidence="12">
    <location>
        <begin position="740"/>
        <end position="772"/>
    </location>
</feature>
<feature type="compositionally biased region" description="Basic and acidic residues" evidence="12">
    <location>
        <begin position="441"/>
        <end position="454"/>
    </location>
</feature>
<comment type="caution">
    <text evidence="15">The sequence shown here is derived from an EMBL/GenBank/DDBJ whole genome shotgun (WGS) entry which is preliminary data.</text>
</comment>
<dbReference type="GO" id="GO:0016567">
    <property type="term" value="P:protein ubiquitination"/>
    <property type="evidence" value="ECO:0007669"/>
    <property type="project" value="TreeGrafter"/>
</dbReference>
<feature type="compositionally biased region" description="Polar residues" evidence="12">
    <location>
        <begin position="950"/>
        <end position="977"/>
    </location>
</feature>
<feature type="compositionally biased region" description="Low complexity" evidence="12">
    <location>
        <begin position="1161"/>
        <end position="1172"/>
    </location>
</feature>
<dbReference type="GO" id="GO:0003723">
    <property type="term" value="F:RNA binding"/>
    <property type="evidence" value="ECO:0007669"/>
    <property type="project" value="UniProtKB-KW"/>
</dbReference>
<feature type="compositionally biased region" description="Basic and acidic residues" evidence="12">
    <location>
        <begin position="1193"/>
        <end position="1225"/>
    </location>
</feature>
<dbReference type="GO" id="GO:0061630">
    <property type="term" value="F:ubiquitin protein ligase activity"/>
    <property type="evidence" value="ECO:0007669"/>
    <property type="project" value="UniProtKB-ARBA"/>
</dbReference>
<feature type="compositionally biased region" description="Basic and acidic residues" evidence="12">
    <location>
        <begin position="1128"/>
        <end position="1137"/>
    </location>
</feature>
<dbReference type="CDD" id="cd12438">
    <property type="entry name" value="RRM_CNOT4"/>
    <property type="match status" value="1"/>
</dbReference>
<keyword evidence="9" id="KW-0804">Transcription</keyword>
<dbReference type="InterPro" id="IPR000571">
    <property type="entry name" value="Znf_CCCH"/>
</dbReference>
<evidence type="ECO:0000259" key="14">
    <source>
        <dbReference type="PROSITE" id="PS50103"/>
    </source>
</evidence>
<organism evidence="15 16">
    <name type="scientific">Monascus purpureus</name>
    <name type="common">Red mold</name>
    <name type="synonym">Monascus anka</name>
    <dbReference type="NCBI Taxonomy" id="5098"/>
    <lineage>
        <taxon>Eukaryota</taxon>
        <taxon>Fungi</taxon>
        <taxon>Dikarya</taxon>
        <taxon>Ascomycota</taxon>
        <taxon>Pezizomycotina</taxon>
        <taxon>Eurotiomycetes</taxon>
        <taxon>Eurotiomycetidae</taxon>
        <taxon>Eurotiales</taxon>
        <taxon>Aspergillaceae</taxon>
        <taxon>Monascus</taxon>
    </lineage>
</organism>
<dbReference type="InterPro" id="IPR039515">
    <property type="entry name" value="NOT4_mRING-HC-C4C4"/>
</dbReference>
<evidence type="ECO:0000256" key="5">
    <source>
        <dbReference type="ARBA" id="ARBA00022833"/>
    </source>
</evidence>
<keyword evidence="2" id="KW-0678">Repressor</keyword>
<feature type="domain" description="C3H1-type" evidence="14">
    <location>
        <begin position="205"/>
        <end position="232"/>
    </location>
</feature>
<dbReference type="InterPro" id="IPR034261">
    <property type="entry name" value="CNOT4_RRM"/>
</dbReference>
<keyword evidence="5 11" id="KW-0862">Zinc</keyword>
<feature type="zinc finger region" description="C3H1-type" evidence="11">
    <location>
        <begin position="205"/>
        <end position="232"/>
    </location>
</feature>
<name>A0A507R6W3_MONPU</name>
<sequence>MSSRQQIDSVIDDDDEFCPLCIEEFDLSDKNFRPCPCGYQICQFCYNNIKTHSDEGRCPNCRRVYDESTIQYKVPDADEFKADLALKHRKAAAAKKKEAEKREIEASSRKNLAGVRVVQKNLVYVIGLNPTIRDENQLLQTLRGKDYFGQYGEIEKIVVSKAKPGGNPNQGIGVYVTYSRRSDAATCIAAVDGSVNGDRVLRAQFGTTKYCSSFLRNEQCTNRNCTFLHETGEDSDSYSRQDLSSMNTSNNQRHSHPNGASGGPNHGSHSYQPHTRFPAQPISSAMRRQPSKDEAPGRGQADGSALPSSASWANKDAVINRARRVSLSNSQASQSPRPQVATVASGVDESKRNEKHPHIDQTSSRRQTPAPPEVSQPVSKTIKPAPQPENPLLDDLLKAVNSADFRFVFSASGLSTEDITLVENHPSFIDPYGGVKRRAMREKAEQERANREQELLQSAAAEEETRESGSLQLGGEPDDIHPTRSHGSREAIGAIQPPSQQGTATSSAIGSPVSAASHQFQGLNIGARSLTPLQQQQLMLLKSASNQPGLVDPLQAGLNSAAFDQAAQLRQGLLQNQMAQFNALQADNRQSSRFSFVNDSNSKNIAGARMLGQQASLLQAGTPNPLAAPSPQHGLTNTFYTSGVQGPPPGLKTAGTPPVSGGGMFAQGHGFTTNVNLGLGATMGKQDANPDLMRELLRGRSGLQGQENTKREFFFPFFQQHQTPPLAPANGLLSSFYGSQAGNFPEAGPQKQKKKGKKHRHANTSSGGGGVVDLADPSILQARMHQVGANAAAGQALYGSQGQVDEDFPPLGTQPKDKRTGDGFGFPLRSRLPIASPASSIRSGTPTLPPGLPLPHGHPPSLSFKDMQDLSSPSLSVSIPVSRSSPAPGTPVQKAQENIIRPPTKEVQNNSNNAPPHNRVKNPVDISLGSPIPKSASKVRSQLNDELRVSTDSQNNSLKSREASAQSKTSTPTQTKPVKSGRSEDVSQSSVASHTKTETTVQNSTGSAPVGGGGSRPNTPMTGISRVSDSSLRQARVLRVVDTPKTETPPPSASQSVSSLLMKKPSRRPSISSLSRPDTPGDFGSEGAPSYTSASVSRANSPPPSRIGSAPVRTMTKSQAKKERRQKAKEAEAKKQEVASTVVEEPVQAPIVGRKRKTKKTPSSSAEPLSAAEDSKSEPGKPTKSGNVASEADGQKREAGKKAKAKDESPKAIKAIPAEDQKHSDQTASTEAWRSNNTVEQMIRDSESNGTPLKDLFIERTSSLQTLLAQLHKSGSINLNEHPLFNPPNLSLRVDLKCTSEDYEFLKRPIELTEEHRKTLLRGEPIRINGDSKMQKNRCLISPHGCVLRHLSSDEEDRYLALEKSTGKAMDLFQDYPVTSITEPDLNNRGGSLDALFATPENFNICWVDETSLNLAASTSPNATLPSADLPASSIAAAPPNVLSAMEADSTRSHHWAIANTAELVNATAASVRSFAAATAKHMLGAAGVVMGVLPDLDDVVGMTDEELRSFSLKSQKDLEVSRKEIELVDKKVSALVKRNKKLVQQALATTVEG</sequence>
<dbReference type="PROSITE" id="PS50103">
    <property type="entry name" value="ZF_C3H1"/>
    <property type="match status" value="1"/>
</dbReference>
<dbReference type="STRING" id="5098.A0A507R6W3"/>
<feature type="compositionally biased region" description="Polar residues" evidence="12">
    <location>
        <begin position="326"/>
        <end position="337"/>
    </location>
</feature>
<evidence type="ECO:0000256" key="10">
    <source>
        <dbReference type="ARBA" id="ARBA00023242"/>
    </source>
</evidence>
<feature type="compositionally biased region" description="Polar residues" evidence="12">
    <location>
        <begin position="906"/>
        <end position="915"/>
    </location>
</feature>
<evidence type="ECO:0000256" key="9">
    <source>
        <dbReference type="ARBA" id="ARBA00023163"/>
    </source>
</evidence>
<gene>
    <name evidence="15" type="primary">NOT4</name>
    <name evidence="15" type="ORF">MPDQ_000145</name>
</gene>
<keyword evidence="3 11" id="KW-0479">Metal-binding</keyword>
<evidence type="ECO:0000256" key="8">
    <source>
        <dbReference type="ARBA" id="ARBA00023054"/>
    </source>
</evidence>
<feature type="compositionally biased region" description="Low complexity" evidence="12">
    <location>
        <begin position="1068"/>
        <end position="1077"/>
    </location>
</feature>
<dbReference type="GO" id="GO:0008270">
    <property type="term" value="F:zinc ion binding"/>
    <property type="evidence" value="ECO:0007669"/>
    <property type="project" value="UniProtKB-KW"/>
</dbReference>
<dbReference type="Pfam" id="PF14570">
    <property type="entry name" value="zf-RING_4"/>
    <property type="match status" value="1"/>
</dbReference>
<reference evidence="15 16" key="1">
    <citation type="submission" date="2019-06" db="EMBL/GenBank/DDBJ databases">
        <title>Wine fermentation using esterase from Monascus purpureus.</title>
        <authorList>
            <person name="Geng C."/>
            <person name="Zhang Y."/>
        </authorList>
    </citation>
    <scope>NUCLEOTIDE SEQUENCE [LARGE SCALE GENOMIC DNA]</scope>
    <source>
        <strain evidence="15">HQ1</strain>
    </source>
</reference>
<dbReference type="SUPFAM" id="SSF57850">
    <property type="entry name" value="RING/U-box"/>
    <property type="match status" value="1"/>
</dbReference>
<feature type="compositionally biased region" description="Polar residues" evidence="12">
    <location>
        <begin position="1016"/>
        <end position="1033"/>
    </location>
</feature>
<feature type="compositionally biased region" description="Polar residues" evidence="12">
    <location>
        <begin position="1226"/>
        <end position="1237"/>
    </location>
</feature>
<keyword evidence="6" id="KW-0694">RNA-binding</keyword>
<keyword evidence="10" id="KW-0539">Nucleus</keyword>
<keyword evidence="16" id="KW-1185">Reference proteome</keyword>
<dbReference type="InterPro" id="IPR013083">
    <property type="entry name" value="Znf_RING/FYVE/PHD"/>
</dbReference>
<accession>A0A507R6W3</accession>
<feature type="compositionally biased region" description="Low complexity" evidence="12">
    <location>
        <begin position="870"/>
        <end position="887"/>
    </location>
</feature>
<dbReference type="CDD" id="cd16618">
    <property type="entry name" value="mRING-HC-C4C4_CNOT4"/>
    <property type="match status" value="1"/>
</dbReference>
<dbReference type="GO" id="GO:0051254">
    <property type="term" value="P:positive regulation of RNA metabolic process"/>
    <property type="evidence" value="ECO:0007669"/>
    <property type="project" value="UniProtKB-ARBA"/>
</dbReference>
<dbReference type="FunFam" id="3.30.40.10:FF:000006">
    <property type="entry name" value="CCR4-NOT transcription complex subunit 4"/>
    <property type="match status" value="1"/>
</dbReference>
<evidence type="ECO:0000313" key="15">
    <source>
        <dbReference type="EMBL" id="TQB77604.1"/>
    </source>
</evidence>
<dbReference type="Proteomes" id="UP000319663">
    <property type="component" value="Unassembled WGS sequence"/>
</dbReference>
<feature type="compositionally biased region" description="Polar residues" evidence="12">
    <location>
        <begin position="238"/>
        <end position="252"/>
    </location>
</feature>
<feature type="region of interest" description="Disordered" evidence="12">
    <location>
        <begin position="439"/>
        <end position="488"/>
    </location>
</feature>
<dbReference type="PANTHER" id="PTHR12603:SF0">
    <property type="entry name" value="CCR4-NOT TRANSCRIPTION COMPLEX SUBUNIT 4"/>
    <property type="match status" value="1"/>
</dbReference>
<dbReference type="GO" id="GO:0000956">
    <property type="term" value="P:nuclear-transcribed mRNA catabolic process"/>
    <property type="evidence" value="ECO:0007669"/>
    <property type="project" value="UniProtKB-ARBA"/>
</dbReference>
<feature type="compositionally biased region" description="Basic residues" evidence="12">
    <location>
        <begin position="751"/>
        <end position="762"/>
    </location>
</feature>
<dbReference type="InterPro" id="IPR012677">
    <property type="entry name" value="Nucleotide-bd_a/b_plait_sf"/>
</dbReference>
<keyword evidence="7" id="KW-0805">Transcription regulation</keyword>